<feature type="chain" id="PRO_5026091461" evidence="1">
    <location>
        <begin position="21"/>
        <end position="144"/>
    </location>
</feature>
<feature type="signal peptide" evidence="1">
    <location>
        <begin position="1"/>
        <end position="20"/>
    </location>
</feature>
<reference evidence="2" key="1">
    <citation type="journal article" date="2020" name="Stud. Mycol.">
        <title>101 Dothideomycetes genomes: a test case for predicting lifestyles and emergence of pathogens.</title>
        <authorList>
            <person name="Haridas S."/>
            <person name="Albert R."/>
            <person name="Binder M."/>
            <person name="Bloem J."/>
            <person name="Labutti K."/>
            <person name="Salamov A."/>
            <person name="Andreopoulos B."/>
            <person name="Baker S."/>
            <person name="Barry K."/>
            <person name="Bills G."/>
            <person name="Bluhm B."/>
            <person name="Cannon C."/>
            <person name="Castanera R."/>
            <person name="Culley D."/>
            <person name="Daum C."/>
            <person name="Ezra D."/>
            <person name="Gonzalez J."/>
            <person name="Henrissat B."/>
            <person name="Kuo A."/>
            <person name="Liang C."/>
            <person name="Lipzen A."/>
            <person name="Lutzoni F."/>
            <person name="Magnuson J."/>
            <person name="Mondo S."/>
            <person name="Nolan M."/>
            <person name="Ohm R."/>
            <person name="Pangilinan J."/>
            <person name="Park H.-J."/>
            <person name="Ramirez L."/>
            <person name="Alfaro M."/>
            <person name="Sun H."/>
            <person name="Tritt A."/>
            <person name="Yoshinaga Y."/>
            <person name="Zwiers L.-H."/>
            <person name="Turgeon B."/>
            <person name="Goodwin S."/>
            <person name="Spatafora J."/>
            <person name="Crous P."/>
            <person name="Grigoriev I."/>
        </authorList>
    </citation>
    <scope>NUCLEOTIDE SEQUENCE</scope>
    <source>
        <strain evidence="2">CBS 116005</strain>
    </source>
</reference>
<name>A0A6G1KWR2_9PEZI</name>
<keyword evidence="3" id="KW-1185">Reference proteome</keyword>
<gene>
    <name evidence="2" type="ORF">EJ03DRAFT_355452</name>
</gene>
<keyword evidence="1" id="KW-0732">Signal</keyword>
<evidence type="ECO:0000313" key="3">
    <source>
        <dbReference type="Proteomes" id="UP000799436"/>
    </source>
</evidence>
<dbReference type="EMBL" id="ML995910">
    <property type="protein sequence ID" value="KAF2764762.1"/>
    <property type="molecule type" value="Genomic_DNA"/>
</dbReference>
<protein>
    <submittedName>
        <fullName evidence="2">Uncharacterized protein</fullName>
    </submittedName>
</protein>
<evidence type="ECO:0000256" key="1">
    <source>
        <dbReference type="SAM" id="SignalP"/>
    </source>
</evidence>
<evidence type="ECO:0000313" key="2">
    <source>
        <dbReference type="EMBL" id="KAF2764762.1"/>
    </source>
</evidence>
<organism evidence="2 3">
    <name type="scientific">Teratosphaeria nubilosa</name>
    <dbReference type="NCBI Taxonomy" id="161662"/>
    <lineage>
        <taxon>Eukaryota</taxon>
        <taxon>Fungi</taxon>
        <taxon>Dikarya</taxon>
        <taxon>Ascomycota</taxon>
        <taxon>Pezizomycotina</taxon>
        <taxon>Dothideomycetes</taxon>
        <taxon>Dothideomycetidae</taxon>
        <taxon>Mycosphaerellales</taxon>
        <taxon>Teratosphaeriaceae</taxon>
        <taxon>Teratosphaeria</taxon>
    </lineage>
</organism>
<dbReference type="AlphaFoldDB" id="A0A6G1KWR2"/>
<proteinExistence type="predicted"/>
<accession>A0A6G1KWR2</accession>
<dbReference type="Proteomes" id="UP000799436">
    <property type="component" value="Unassembled WGS sequence"/>
</dbReference>
<sequence length="144" mass="14798">MRPQTILILATTAAAPPVLALAHPKPNPNPNPPISSTTLVTDDYANSLACAAKNAAINTAIDALCGSVSAHLTAGASAHTADGAWALSISNHGCPSDSVYVPWEYCMAQFHYVCAMGGAQGGGTRFWGTGGCQEWTIARAVTND</sequence>